<keyword evidence="4 10" id="KW-0808">Transferase</keyword>
<reference evidence="10 11" key="1">
    <citation type="submission" date="2018-11" db="EMBL/GenBank/DDBJ databases">
        <authorList>
            <person name="Criscuolo A."/>
        </authorList>
    </citation>
    <scope>NUCLEOTIDE SEQUENCE [LARGE SCALE GENOMIC DNA]</scope>
    <source>
        <strain evidence="10">ATB-66</strain>
    </source>
</reference>
<accession>A0A3P5X6J2</accession>
<dbReference type="InterPro" id="IPR005467">
    <property type="entry name" value="His_kinase_dom"/>
</dbReference>
<dbReference type="CDD" id="cd00082">
    <property type="entry name" value="HisKA"/>
    <property type="match status" value="1"/>
</dbReference>
<dbReference type="SUPFAM" id="SSF55874">
    <property type="entry name" value="ATPase domain of HSP90 chaperone/DNA topoisomerase II/histidine kinase"/>
    <property type="match status" value="1"/>
</dbReference>
<dbReference type="GO" id="GO:0000155">
    <property type="term" value="F:phosphorelay sensor kinase activity"/>
    <property type="evidence" value="ECO:0007669"/>
    <property type="project" value="InterPro"/>
</dbReference>
<keyword evidence="6 10" id="KW-0418">Kinase</keyword>
<comment type="catalytic activity">
    <reaction evidence="1">
        <text>ATP + protein L-histidine = ADP + protein N-phospho-L-histidine.</text>
        <dbReference type="EC" id="2.7.13.3"/>
    </reaction>
</comment>
<evidence type="ECO:0000256" key="7">
    <source>
        <dbReference type="ARBA" id="ARBA00022840"/>
    </source>
</evidence>
<dbReference type="EMBL" id="UXAV01000042">
    <property type="protein sequence ID" value="VDC29929.1"/>
    <property type="molecule type" value="Genomic_DNA"/>
</dbReference>
<sequence>MNFKEEKVSQYISLLLDDPNRPCAVFGLDGTILKKNESFREKLGSEHTKAIHDFVDEDSLHTWKNFSTQVSQSEQTTVNMCVQLASKKKTIVKVNLLYFNVGRKIVAVFNLPASSNGTAGKAYVKAFRHSESFMAVIDNKGIIHDVNEMHSEFFNLPRSYFVGRKAHVLTQLLNVEAGDFINYYKKIQEYGYAEVFKRVELSPNEVKQFYITTFFDEETEMYLFRIKDRTEKMFLEERLAHKASLSTVGELAASIAHEIRNPMTTLKGFTQLLRGSATDESIRYITVIEDEIERMDSILNEMLILSKPTHSKKSVFSLEALVRDMASVLYPKAMMEGIKIVQNDNGLKNTLISGSSDKIKQVLLNLFKNALESMESGGTLTIDINQNDAKQLVVSITDTGKGMNLQQVNQIFMPFFSSKREGTGLGLPFVLKTIEEHKGTITVESEVGVGTTFTVTLPKLIETTEALKINADKLLLG</sequence>
<dbReference type="RefSeq" id="WP_124071145.1">
    <property type="nucleotide sequence ID" value="NZ_CBCRXF010000001.1"/>
</dbReference>
<evidence type="ECO:0000256" key="1">
    <source>
        <dbReference type="ARBA" id="ARBA00000085"/>
    </source>
</evidence>
<dbReference type="PRINTS" id="PR00344">
    <property type="entry name" value="BCTRLSENSOR"/>
</dbReference>
<evidence type="ECO:0000256" key="2">
    <source>
        <dbReference type="ARBA" id="ARBA00012438"/>
    </source>
</evidence>
<keyword evidence="8" id="KW-0902">Two-component regulatory system</keyword>
<dbReference type="SMART" id="SM00387">
    <property type="entry name" value="HATPase_c"/>
    <property type="match status" value="1"/>
</dbReference>
<dbReference type="InterPro" id="IPR003661">
    <property type="entry name" value="HisK_dim/P_dom"/>
</dbReference>
<dbReference type="InterPro" id="IPR003594">
    <property type="entry name" value="HATPase_dom"/>
</dbReference>
<evidence type="ECO:0000256" key="4">
    <source>
        <dbReference type="ARBA" id="ARBA00022679"/>
    </source>
</evidence>
<dbReference type="GO" id="GO:0005524">
    <property type="term" value="F:ATP binding"/>
    <property type="evidence" value="ECO:0007669"/>
    <property type="project" value="UniProtKB-KW"/>
</dbReference>
<evidence type="ECO:0000313" key="11">
    <source>
        <dbReference type="Proteomes" id="UP000270468"/>
    </source>
</evidence>
<dbReference type="PANTHER" id="PTHR43065:SF46">
    <property type="entry name" value="C4-DICARBOXYLATE TRANSPORT SENSOR PROTEIN DCTB"/>
    <property type="match status" value="1"/>
</dbReference>
<protein>
    <recommendedName>
        <fullName evidence="2">histidine kinase</fullName>
        <ecNumber evidence="2">2.7.13.3</ecNumber>
    </recommendedName>
</protein>
<dbReference type="OrthoDB" id="9815750at2"/>
<feature type="domain" description="Histidine kinase" evidence="9">
    <location>
        <begin position="254"/>
        <end position="461"/>
    </location>
</feature>
<dbReference type="AlphaFoldDB" id="A0A3P5X6J2"/>
<keyword evidence="11" id="KW-1185">Reference proteome</keyword>
<dbReference type="SMART" id="SM00388">
    <property type="entry name" value="HisKA"/>
    <property type="match status" value="1"/>
</dbReference>
<dbReference type="Pfam" id="PF00512">
    <property type="entry name" value="HisKA"/>
    <property type="match status" value="1"/>
</dbReference>
<dbReference type="EC" id="2.7.13.3" evidence="2"/>
<dbReference type="InterPro" id="IPR004358">
    <property type="entry name" value="Sig_transdc_His_kin-like_C"/>
</dbReference>
<proteinExistence type="predicted"/>
<dbReference type="PROSITE" id="PS50109">
    <property type="entry name" value="HIS_KIN"/>
    <property type="match status" value="1"/>
</dbReference>
<evidence type="ECO:0000256" key="3">
    <source>
        <dbReference type="ARBA" id="ARBA00022553"/>
    </source>
</evidence>
<dbReference type="Gene3D" id="3.30.565.10">
    <property type="entry name" value="Histidine kinase-like ATPase, C-terminal domain"/>
    <property type="match status" value="1"/>
</dbReference>
<keyword evidence="7" id="KW-0067">ATP-binding</keyword>
<dbReference type="PANTHER" id="PTHR43065">
    <property type="entry name" value="SENSOR HISTIDINE KINASE"/>
    <property type="match status" value="1"/>
</dbReference>
<dbReference type="SUPFAM" id="SSF47384">
    <property type="entry name" value="Homodimeric domain of signal transducing histidine kinase"/>
    <property type="match status" value="1"/>
</dbReference>
<keyword evidence="3" id="KW-0597">Phosphoprotein</keyword>
<evidence type="ECO:0000256" key="6">
    <source>
        <dbReference type="ARBA" id="ARBA00022777"/>
    </source>
</evidence>
<evidence type="ECO:0000313" key="10">
    <source>
        <dbReference type="EMBL" id="VDC29929.1"/>
    </source>
</evidence>
<dbReference type="Pfam" id="PF02518">
    <property type="entry name" value="HATPase_c"/>
    <property type="match status" value="1"/>
</dbReference>
<gene>
    <name evidence="10" type="primary">kinE_1</name>
    <name evidence="10" type="ORF">FILTAD_02481</name>
</gene>
<dbReference type="InterPro" id="IPR036097">
    <property type="entry name" value="HisK_dim/P_sf"/>
</dbReference>
<name>A0A3P5X6J2_9BACL</name>
<dbReference type="Gene3D" id="1.10.287.130">
    <property type="match status" value="1"/>
</dbReference>
<dbReference type="Proteomes" id="UP000270468">
    <property type="component" value="Unassembled WGS sequence"/>
</dbReference>
<evidence type="ECO:0000256" key="5">
    <source>
        <dbReference type="ARBA" id="ARBA00022741"/>
    </source>
</evidence>
<dbReference type="InterPro" id="IPR036890">
    <property type="entry name" value="HATPase_C_sf"/>
</dbReference>
<keyword evidence="5" id="KW-0547">Nucleotide-binding</keyword>
<organism evidence="10 11">
    <name type="scientific">Filibacter tadaridae</name>
    <dbReference type="NCBI Taxonomy" id="2483811"/>
    <lineage>
        <taxon>Bacteria</taxon>
        <taxon>Bacillati</taxon>
        <taxon>Bacillota</taxon>
        <taxon>Bacilli</taxon>
        <taxon>Bacillales</taxon>
        <taxon>Caryophanaceae</taxon>
        <taxon>Filibacter</taxon>
    </lineage>
</organism>
<evidence type="ECO:0000259" key="9">
    <source>
        <dbReference type="PROSITE" id="PS50109"/>
    </source>
</evidence>
<evidence type="ECO:0000256" key="8">
    <source>
        <dbReference type="ARBA" id="ARBA00023012"/>
    </source>
</evidence>